<reference evidence="1" key="1">
    <citation type="journal article" date="2014" name="Front. Microbiol.">
        <title>High frequency of phylogenetically diverse reductive dehalogenase-homologous genes in deep subseafloor sedimentary metagenomes.</title>
        <authorList>
            <person name="Kawai M."/>
            <person name="Futagami T."/>
            <person name="Toyoda A."/>
            <person name="Takaki Y."/>
            <person name="Nishi S."/>
            <person name="Hori S."/>
            <person name="Arai W."/>
            <person name="Tsubouchi T."/>
            <person name="Morono Y."/>
            <person name="Uchiyama I."/>
            <person name="Ito T."/>
            <person name="Fujiyama A."/>
            <person name="Inagaki F."/>
            <person name="Takami H."/>
        </authorList>
    </citation>
    <scope>NUCLEOTIDE SEQUENCE</scope>
    <source>
        <strain evidence="1">Expedition CK06-06</strain>
    </source>
</reference>
<proteinExistence type="predicted"/>
<accession>X0ZZ35</accession>
<dbReference type="AlphaFoldDB" id="X0ZZ35"/>
<evidence type="ECO:0000313" key="1">
    <source>
        <dbReference type="EMBL" id="GAG75110.1"/>
    </source>
</evidence>
<protein>
    <submittedName>
        <fullName evidence="1">Uncharacterized protein</fullName>
    </submittedName>
</protein>
<comment type="caution">
    <text evidence="1">The sequence shown here is derived from an EMBL/GenBank/DDBJ whole genome shotgun (WGS) entry which is preliminary data.</text>
</comment>
<dbReference type="EMBL" id="BART01018437">
    <property type="protein sequence ID" value="GAG75110.1"/>
    <property type="molecule type" value="Genomic_DNA"/>
</dbReference>
<sequence>MYVNERLVTSTVVDALGRNGALYVDDLYKSVHKLHSGMEKGAFEEILMIMELHGLIMVYTMPRGKQKAELTKINASSRNF</sequence>
<name>X0ZZ35_9ZZZZ</name>
<gene>
    <name evidence="1" type="ORF">S01H4_34809</name>
</gene>
<organism evidence="1">
    <name type="scientific">marine sediment metagenome</name>
    <dbReference type="NCBI Taxonomy" id="412755"/>
    <lineage>
        <taxon>unclassified sequences</taxon>
        <taxon>metagenomes</taxon>
        <taxon>ecological metagenomes</taxon>
    </lineage>
</organism>